<dbReference type="RefSeq" id="WP_008321352.1">
    <property type="nucleotide sequence ID" value="NZ_AOLN01000018.1"/>
</dbReference>
<keyword evidence="2" id="KW-1185">Reference proteome</keyword>
<gene>
    <name evidence="1" type="ORF">C440_14739</name>
</gene>
<protein>
    <submittedName>
        <fullName evidence="1">Uncharacterized protein</fullName>
    </submittedName>
</protein>
<dbReference type="PATRIC" id="fig|662479.7.peg.2987"/>
<evidence type="ECO:0000313" key="2">
    <source>
        <dbReference type="Proteomes" id="UP000011550"/>
    </source>
</evidence>
<name>M0I479_9EURY</name>
<dbReference type="Pfam" id="PF24399">
    <property type="entry name" value="DUF7543"/>
    <property type="match status" value="1"/>
</dbReference>
<comment type="caution">
    <text evidence="1">The sequence shown here is derived from an EMBL/GenBank/DDBJ whole genome shotgun (WGS) entry which is preliminary data.</text>
</comment>
<dbReference type="EMBL" id="AOLN01000018">
    <property type="protein sequence ID" value="ELZ91580.1"/>
    <property type="molecule type" value="Genomic_DNA"/>
</dbReference>
<evidence type="ECO:0000313" key="1">
    <source>
        <dbReference type="EMBL" id="ELZ91580.1"/>
    </source>
</evidence>
<dbReference type="Proteomes" id="UP000011550">
    <property type="component" value="Unassembled WGS sequence"/>
</dbReference>
<accession>M0I479</accession>
<dbReference type="AlphaFoldDB" id="M0I479"/>
<dbReference type="InterPro" id="IPR055965">
    <property type="entry name" value="DUF7543"/>
</dbReference>
<sequence length="76" mass="8844">MSWTEVRSDDRIVEWERSDGHATIRLRHGPTAWHVRFDRLHQSPEGGGYDSVRFDDEDAARETVAAWKREYGVASE</sequence>
<dbReference type="OrthoDB" id="228403at2157"/>
<organism evidence="1 2">
    <name type="scientific">Haloferax mucosum ATCC BAA-1512</name>
    <dbReference type="NCBI Taxonomy" id="662479"/>
    <lineage>
        <taxon>Archaea</taxon>
        <taxon>Methanobacteriati</taxon>
        <taxon>Methanobacteriota</taxon>
        <taxon>Stenosarchaea group</taxon>
        <taxon>Halobacteria</taxon>
        <taxon>Halobacteriales</taxon>
        <taxon>Haloferacaceae</taxon>
        <taxon>Haloferax</taxon>
    </lineage>
</organism>
<proteinExistence type="predicted"/>
<reference evidence="1 2" key="1">
    <citation type="journal article" date="2014" name="PLoS Genet.">
        <title>Phylogenetically driven sequencing of extremely halophilic archaea reveals strategies for static and dynamic osmo-response.</title>
        <authorList>
            <person name="Becker E.A."/>
            <person name="Seitzer P.M."/>
            <person name="Tritt A."/>
            <person name="Larsen D."/>
            <person name="Krusor M."/>
            <person name="Yao A.I."/>
            <person name="Wu D."/>
            <person name="Madern D."/>
            <person name="Eisen J.A."/>
            <person name="Darling A.E."/>
            <person name="Facciotti M.T."/>
        </authorList>
    </citation>
    <scope>NUCLEOTIDE SEQUENCE [LARGE SCALE GENOMIC DNA]</scope>
    <source>
        <strain evidence="1 2">ATCC BAA-1512</strain>
    </source>
</reference>
<dbReference type="STRING" id="662479.C440_14739"/>